<dbReference type="PIRSF" id="PIRSF015730">
    <property type="entry name" value="TFAR19"/>
    <property type="match status" value="1"/>
</dbReference>
<evidence type="ECO:0000256" key="1">
    <source>
        <dbReference type="ARBA" id="ARBA00010490"/>
    </source>
</evidence>
<accession>A0A401HPJ4</accession>
<keyword evidence="4" id="KW-0175">Coiled coil</keyword>
<evidence type="ECO:0000313" key="5">
    <source>
        <dbReference type="EMBL" id="GBF36197.1"/>
    </source>
</evidence>
<dbReference type="PANTHER" id="PTHR10840">
    <property type="entry name" value="PROGRAMMED CELL DEATH PROTEIN 5"/>
    <property type="match status" value="1"/>
</dbReference>
<dbReference type="EMBL" id="BFAX01000002">
    <property type="protein sequence ID" value="GBF36197.1"/>
    <property type="molecule type" value="Genomic_DNA"/>
</dbReference>
<dbReference type="SUPFAM" id="SSF46950">
    <property type="entry name" value="Double-stranded DNA-binding domain"/>
    <property type="match status" value="1"/>
</dbReference>
<dbReference type="InterPro" id="IPR002836">
    <property type="entry name" value="PDCD5-like"/>
</dbReference>
<protein>
    <recommendedName>
        <fullName evidence="3">DNA-binding protein MHHB_P0427</fullName>
    </recommendedName>
</protein>
<dbReference type="InterPro" id="IPR022889">
    <property type="entry name" value="DNA_bind_arc"/>
</dbReference>
<evidence type="ECO:0000313" key="6">
    <source>
        <dbReference type="Proteomes" id="UP000290527"/>
    </source>
</evidence>
<evidence type="ECO:0000256" key="3">
    <source>
        <dbReference type="HAMAP-Rule" id="MF_00026"/>
    </source>
</evidence>
<dbReference type="AlphaFoldDB" id="A0A401HPJ4"/>
<feature type="coiled-coil region" evidence="4">
    <location>
        <begin position="9"/>
        <end position="43"/>
    </location>
</feature>
<dbReference type="InterPro" id="IPR036883">
    <property type="entry name" value="PDCD5-like_sf"/>
</dbReference>
<keyword evidence="6" id="KW-1185">Reference proteome</keyword>
<sequence>MDIEEIRRRKLLELQRRAAASRMTEEEQQALQLQQQYEIQKRKILKQILTEPARARLARLRLAKPELAAQVELQLIQLAQMGRIQVPISDEVLKSLLEKLYEMNRSKKREIKFIRK</sequence>
<dbReference type="RefSeq" id="WP_131006981.1">
    <property type="nucleotide sequence ID" value="NZ_BFAX01000002.1"/>
</dbReference>
<dbReference type="HAMAP" id="MF_00026">
    <property type="entry name" value="dsDNA_bind"/>
    <property type="match status" value="1"/>
</dbReference>
<evidence type="ECO:0000256" key="4">
    <source>
        <dbReference type="SAM" id="Coils"/>
    </source>
</evidence>
<organism evidence="5 6">
    <name type="scientific">Methanofervidicoccus abyssi</name>
    <dbReference type="NCBI Taxonomy" id="2082189"/>
    <lineage>
        <taxon>Archaea</taxon>
        <taxon>Methanobacteriati</taxon>
        <taxon>Methanobacteriota</taxon>
        <taxon>Methanomada group</taxon>
        <taxon>Methanococci</taxon>
        <taxon>Methanococcales</taxon>
        <taxon>Methanofervidicoccus</taxon>
    </lineage>
</organism>
<gene>
    <name evidence="5" type="ORF">MHHB_P0427</name>
</gene>
<reference evidence="5 6" key="1">
    <citation type="journal article" date="2019" name="Int. J. Syst. Evol. Microbiol.">
        <title>Methanofervidicoccus abyssi gen. nov., sp. nov., a hydrogenotrophic methanogen, isolated from a hydrothermal vent chimney in the Mid-Cayman Spreading Center, the Caribbean Sea.</title>
        <authorList>
            <person name="Sakai S."/>
            <person name="Takaki Y."/>
            <person name="Miyazaki M."/>
            <person name="Ogawara M."/>
            <person name="Yanagawa K."/>
            <person name="Miyazaki J."/>
            <person name="Takai K."/>
        </authorList>
    </citation>
    <scope>NUCLEOTIDE SEQUENCE [LARGE SCALE GENOMIC DNA]</scope>
    <source>
        <strain evidence="5 6">HHB</strain>
    </source>
</reference>
<dbReference type="PANTHER" id="PTHR10840:SF0">
    <property type="entry name" value="PROGRAMMED CELL DEATH PROTEIN 5"/>
    <property type="match status" value="1"/>
</dbReference>
<dbReference type="NCBIfam" id="NF003268">
    <property type="entry name" value="PRK04239.1"/>
    <property type="match status" value="1"/>
</dbReference>
<proteinExistence type="inferred from homology"/>
<dbReference type="Proteomes" id="UP000290527">
    <property type="component" value="Unassembled WGS sequence"/>
</dbReference>
<dbReference type="GO" id="GO:0003677">
    <property type="term" value="F:DNA binding"/>
    <property type="evidence" value="ECO:0007669"/>
    <property type="project" value="UniProtKB-UniRule"/>
</dbReference>
<name>A0A401HPJ4_9EURY</name>
<comment type="similarity">
    <text evidence="1 3">Belongs to the PDCD5 family.</text>
</comment>
<dbReference type="Gene3D" id="1.10.8.140">
    <property type="entry name" value="PDCD5-like"/>
    <property type="match status" value="1"/>
</dbReference>
<dbReference type="GO" id="GO:0005829">
    <property type="term" value="C:cytosol"/>
    <property type="evidence" value="ECO:0007669"/>
    <property type="project" value="TreeGrafter"/>
</dbReference>
<comment type="caution">
    <text evidence="5">The sequence shown here is derived from an EMBL/GenBank/DDBJ whole genome shotgun (WGS) entry which is preliminary data.</text>
</comment>
<dbReference type="OrthoDB" id="7912at2157"/>
<dbReference type="Pfam" id="PF01984">
    <property type="entry name" value="dsDNA_bind"/>
    <property type="match status" value="1"/>
</dbReference>
<evidence type="ECO:0000256" key="2">
    <source>
        <dbReference type="ARBA" id="ARBA00023125"/>
    </source>
</evidence>
<keyword evidence="2 3" id="KW-0238">DNA-binding</keyword>